<dbReference type="PIRSF" id="PIRSF018637">
    <property type="entry name" value="TrmK"/>
    <property type="match status" value="1"/>
</dbReference>
<dbReference type="Gene3D" id="3.40.50.150">
    <property type="entry name" value="Vaccinia Virus protein VP39"/>
    <property type="match status" value="1"/>
</dbReference>
<reference evidence="1" key="1">
    <citation type="submission" date="2019-08" db="EMBL/GenBank/DDBJ databases">
        <authorList>
            <person name="Kucharzyk K."/>
            <person name="Murdoch R.W."/>
            <person name="Higgins S."/>
            <person name="Loffler F."/>
        </authorList>
    </citation>
    <scope>NUCLEOTIDE SEQUENCE</scope>
</reference>
<dbReference type="EC" id="2.1.1.217" evidence="1"/>
<dbReference type="EMBL" id="VSSQ01018836">
    <property type="protein sequence ID" value="MPM62383.1"/>
    <property type="molecule type" value="Genomic_DNA"/>
</dbReference>
<gene>
    <name evidence="1" type="primary">trmK_4</name>
    <name evidence="1" type="ORF">SDC9_109254</name>
</gene>
<comment type="caution">
    <text evidence="1">The sequence shown here is derived from an EMBL/GenBank/DDBJ whole genome shotgun (WGS) entry which is preliminary data.</text>
</comment>
<dbReference type="AlphaFoldDB" id="A0A645BGP4"/>
<dbReference type="PANTHER" id="PTHR38451">
    <property type="entry name" value="TRNA (ADENINE(22)-N(1))-METHYLTRANSFERASE"/>
    <property type="match status" value="1"/>
</dbReference>
<keyword evidence="1" id="KW-0489">Methyltransferase</keyword>
<sequence>MNSQRLKKIAGLIKKDMVVADIGTDHAFLPVYLIENRLAKKVYATDNKAGPLKQATASIHKAGLDEMIQTIQTEGLRGLPSDIDVIVIAGMGVDTIIDILQKALPLLKQYQQIIVQPNNNVYLVRQWLSDQGFKITDEIILKDYKYYQIIAFDPNAFQTYSASDIYLGPLLSRDKSPVFMEYYQDKLRKMQQLYQKYPQKPLTAEYRLLLEFFREVS</sequence>
<dbReference type="Pfam" id="PF04816">
    <property type="entry name" value="TrmK"/>
    <property type="match status" value="1"/>
</dbReference>
<accession>A0A645BGP4</accession>
<dbReference type="InterPro" id="IPR006901">
    <property type="entry name" value="TrmK"/>
</dbReference>
<dbReference type="SUPFAM" id="SSF53335">
    <property type="entry name" value="S-adenosyl-L-methionine-dependent methyltransferases"/>
    <property type="match status" value="1"/>
</dbReference>
<evidence type="ECO:0000313" key="1">
    <source>
        <dbReference type="EMBL" id="MPM62383.1"/>
    </source>
</evidence>
<dbReference type="InterPro" id="IPR029063">
    <property type="entry name" value="SAM-dependent_MTases_sf"/>
</dbReference>
<name>A0A645BGP4_9ZZZZ</name>
<keyword evidence="1" id="KW-0808">Transferase</keyword>
<organism evidence="1">
    <name type="scientific">bioreactor metagenome</name>
    <dbReference type="NCBI Taxonomy" id="1076179"/>
    <lineage>
        <taxon>unclassified sequences</taxon>
        <taxon>metagenomes</taxon>
        <taxon>ecological metagenomes</taxon>
    </lineage>
</organism>
<dbReference type="GO" id="GO:0032259">
    <property type="term" value="P:methylation"/>
    <property type="evidence" value="ECO:0007669"/>
    <property type="project" value="UniProtKB-KW"/>
</dbReference>
<dbReference type="PANTHER" id="PTHR38451:SF1">
    <property type="entry name" value="TRNA (ADENINE(22)-N(1))-METHYLTRANSFERASE"/>
    <property type="match status" value="1"/>
</dbReference>
<dbReference type="GO" id="GO:0160105">
    <property type="term" value="F:tRNA (adenine(22)-N1)-methyltransferase activity"/>
    <property type="evidence" value="ECO:0007669"/>
    <property type="project" value="UniProtKB-EC"/>
</dbReference>
<protein>
    <submittedName>
        <fullName evidence="1">tRNA (Adenine(22)-N(1))-methyltransferase</fullName>
        <ecNumber evidence="1">2.1.1.217</ecNumber>
    </submittedName>
</protein>
<dbReference type="Gene3D" id="1.10.287.1890">
    <property type="match status" value="1"/>
</dbReference>
<proteinExistence type="predicted"/>